<name>A0A6A7Y6M6_9HYPH</name>
<dbReference type="RefSeq" id="WP_153482922.1">
    <property type="nucleotide sequence ID" value="NZ_VWNA01000001.1"/>
</dbReference>
<protein>
    <submittedName>
        <fullName evidence="1">Uncharacterized protein</fullName>
    </submittedName>
</protein>
<organism evidence="1 2">
    <name type="scientific">Segnochrobactrum spirostomi</name>
    <dbReference type="NCBI Taxonomy" id="2608987"/>
    <lineage>
        <taxon>Bacteria</taxon>
        <taxon>Pseudomonadati</taxon>
        <taxon>Pseudomonadota</taxon>
        <taxon>Alphaproteobacteria</taxon>
        <taxon>Hyphomicrobiales</taxon>
        <taxon>Segnochrobactraceae</taxon>
        <taxon>Segnochrobactrum</taxon>
    </lineage>
</organism>
<evidence type="ECO:0000313" key="2">
    <source>
        <dbReference type="Proteomes" id="UP000332515"/>
    </source>
</evidence>
<comment type="caution">
    <text evidence="1">The sequence shown here is derived from an EMBL/GenBank/DDBJ whole genome shotgun (WGS) entry which is preliminary data.</text>
</comment>
<keyword evidence="2" id="KW-1185">Reference proteome</keyword>
<sequence>MIRFGMPSAVSLVFDAIDVAHWLVEFYPYIRSYLDEPKSLQELRADADARRKGYDLHHIVEQSAARAAGFPESLIEGPENLVWVPRFRHWQVTGWFMEPSAAYGGLSPRKYLVGKDWAERRRVGIDAFRINGVLK</sequence>
<dbReference type="EMBL" id="VWNA01000001">
    <property type="protein sequence ID" value="MQT13731.1"/>
    <property type="molecule type" value="Genomic_DNA"/>
</dbReference>
<accession>A0A6A7Y6M6</accession>
<gene>
    <name evidence="1" type="ORF">F0357_14000</name>
</gene>
<reference evidence="1 2" key="1">
    <citation type="submission" date="2019-09" db="EMBL/GenBank/DDBJ databases">
        <title>Segnochrobactrum spirostomi gen. nov., sp. nov., isolated from the ciliate Spirostomum cf. yagiui and description of a novel family, Segnochrobactraceae fam. nov. within the order Rhizobiales of the class Alphaproteobacteria.</title>
        <authorList>
            <person name="Akter S."/>
            <person name="Shazib S.U.A."/>
            <person name="Shin M.K."/>
        </authorList>
    </citation>
    <scope>NUCLEOTIDE SEQUENCE [LARGE SCALE GENOMIC DNA]</scope>
    <source>
        <strain evidence="1 2">Sp-1</strain>
    </source>
</reference>
<proteinExistence type="predicted"/>
<dbReference type="AlphaFoldDB" id="A0A6A7Y6M6"/>
<evidence type="ECO:0000313" key="1">
    <source>
        <dbReference type="EMBL" id="MQT13731.1"/>
    </source>
</evidence>
<dbReference type="Proteomes" id="UP000332515">
    <property type="component" value="Unassembled WGS sequence"/>
</dbReference>